<keyword evidence="2" id="KW-1003">Cell membrane</keyword>
<dbReference type="AlphaFoldDB" id="A0AAW4MY10"/>
<evidence type="ECO:0000313" key="8">
    <source>
        <dbReference type="EMBL" id="MBV3391786.1"/>
    </source>
</evidence>
<evidence type="ECO:0000256" key="1">
    <source>
        <dbReference type="ARBA" id="ARBA00004236"/>
    </source>
</evidence>
<evidence type="ECO:0000256" key="4">
    <source>
        <dbReference type="ARBA" id="ARBA00023136"/>
    </source>
</evidence>
<evidence type="ECO:0000259" key="6">
    <source>
        <dbReference type="Pfam" id="PF02608"/>
    </source>
</evidence>
<reference evidence="7 10" key="1">
    <citation type="submission" date="2021-06" db="EMBL/GenBank/DDBJ databases">
        <title>Collection of gut derived symbiotic bacterial strains cultured from healthy donors.</title>
        <authorList>
            <person name="Lin H."/>
            <person name="Littmann E."/>
            <person name="Pamer E.G."/>
        </authorList>
    </citation>
    <scope>NUCLEOTIDE SEQUENCE</scope>
    <source>
        <strain evidence="8 10">MSK.21.70</strain>
        <strain evidence="7">MSK.21.82</strain>
    </source>
</reference>
<dbReference type="RefSeq" id="WP_217746882.1">
    <property type="nucleotide sequence ID" value="NZ_JAHOEB010000002.1"/>
</dbReference>
<keyword evidence="4" id="KW-0472">Membrane</keyword>
<dbReference type="PANTHER" id="PTHR34296">
    <property type="entry name" value="TRANSCRIPTIONAL ACTIVATOR PROTEIN MED"/>
    <property type="match status" value="1"/>
</dbReference>
<dbReference type="Proteomes" id="UP001196408">
    <property type="component" value="Unassembled WGS sequence"/>
</dbReference>
<dbReference type="PROSITE" id="PS51257">
    <property type="entry name" value="PROKAR_LIPOPROTEIN"/>
    <property type="match status" value="1"/>
</dbReference>
<evidence type="ECO:0000313" key="7">
    <source>
        <dbReference type="EMBL" id="MBV3381763.1"/>
    </source>
</evidence>
<dbReference type="GO" id="GO:0005886">
    <property type="term" value="C:plasma membrane"/>
    <property type="evidence" value="ECO:0007669"/>
    <property type="project" value="UniProtKB-SubCell"/>
</dbReference>
<keyword evidence="3" id="KW-0732">Signal</keyword>
<dbReference type="Proteomes" id="UP001197492">
    <property type="component" value="Unassembled WGS sequence"/>
</dbReference>
<dbReference type="InterPro" id="IPR050957">
    <property type="entry name" value="BMP_lipoprotein"/>
</dbReference>
<gene>
    <name evidence="7" type="ORF">KSV97_00660</name>
    <name evidence="8" type="ORF">KSW06_00665</name>
</gene>
<evidence type="ECO:0000256" key="5">
    <source>
        <dbReference type="ARBA" id="ARBA00023288"/>
    </source>
</evidence>
<keyword evidence="5" id="KW-0449">Lipoprotein</keyword>
<dbReference type="Pfam" id="PF02608">
    <property type="entry name" value="Bmp"/>
    <property type="match status" value="1"/>
</dbReference>
<dbReference type="PANTHER" id="PTHR34296:SF2">
    <property type="entry name" value="ABC TRANSPORTER GUANOSINE-BINDING PROTEIN NUPN"/>
    <property type="match status" value="1"/>
</dbReference>
<proteinExistence type="predicted"/>
<dbReference type="EMBL" id="JAHOEL010000002">
    <property type="protein sequence ID" value="MBV3391786.1"/>
    <property type="molecule type" value="Genomic_DNA"/>
</dbReference>
<dbReference type="InterPro" id="IPR003760">
    <property type="entry name" value="PnrA-like"/>
</dbReference>
<sequence>MKKLMASAVVLSMVLVGCGSSSKKNTKKPEIALITDSGGINDKSFNQSAWEAVKEYGTKNDKGYKYYKPASFDTAGYKDQIKNAVDNGAKVVVLPGFKFAAALGTIQNQEKYKNVKFVAIDFTPTDEKDNAVDVADNVYCATYKEQQPGYLAGYAAVKEGYTKIGFMGGMALPAVINYGYGYLQGANDAAKELNIKVSAKYTYTGTFNESPEIKTKATGWYNGGTDVIFACGGQICNSIFAAAEDTNKKSIGVDSDQKDDSKTVITSAMKGVKQTVLDEITNAFNNKFEGGAHVLGAEGDYIGLSTDFSRLKKFTKKDYEKVFKDVKDGKAKIITYSDVDENAKGDPNTKVLKDALTNVTVSYEN</sequence>
<comment type="caution">
    <text evidence="7">The sequence shown here is derived from an EMBL/GenBank/DDBJ whole genome shotgun (WGS) entry which is preliminary data.</text>
</comment>
<keyword evidence="10" id="KW-1185">Reference proteome</keyword>
<organism evidence="7 9">
    <name type="scientific">Catenibacterium mitsuokai</name>
    <dbReference type="NCBI Taxonomy" id="100886"/>
    <lineage>
        <taxon>Bacteria</taxon>
        <taxon>Bacillati</taxon>
        <taxon>Bacillota</taxon>
        <taxon>Erysipelotrichia</taxon>
        <taxon>Erysipelotrichales</taxon>
        <taxon>Coprobacillaceae</taxon>
        <taxon>Catenibacterium</taxon>
    </lineage>
</organism>
<evidence type="ECO:0000256" key="3">
    <source>
        <dbReference type="ARBA" id="ARBA00022729"/>
    </source>
</evidence>
<dbReference type="CDD" id="cd06354">
    <property type="entry name" value="PBP1_PrnA-like"/>
    <property type="match status" value="1"/>
</dbReference>
<evidence type="ECO:0000256" key="2">
    <source>
        <dbReference type="ARBA" id="ARBA00022475"/>
    </source>
</evidence>
<evidence type="ECO:0000313" key="9">
    <source>
        <dbReference type="Proteomes" id="UP001196408"/>
    </source>
</evidence>
<name>A0AAW4MY10_9FIRM</name>
<evidence type="ECO:0000313" key="10">
    <source>
        <dbReference type="Proteomes" id="UP001197492"/>
    </source>
</evidence>
<accession>A0AAW4MY10</accession>
<feature type="domain" description="ABC transporter substrate-binding protein PnrA-like" evidence="6">
    <location>
        <begin position="34"/>
        <end position="322"/>
    </location>
</feature>
<dbReference type="EMBL" id="JAHOEF010000002">
    <property type="protein sequence ID" value="MBV3381763.1"/>
    <property type="molecule type" value="Genomic_DNA"/>
</dbReference>
<protein>
    <submittedName>
        <fullName evidence="7">BMP family ABC transporter substrate-binding protein</fullName>
    </submittedName>
</protein>
<comment type="subcellular location">
    <subcellularLocation>
        <location evidence="1">Cell membrane</location>
    </subcellularLocation>
</comment>